<evidence type="ECO:0000256" key="2">
    <source>
        <dbReference type="ARBA" id="ARBA00007317"/>
    </source>
</evidence>
<keyword evidence="3 6" id="KW-0808">Transferase</keyword>
<dbReference type="RefSeq" id="WP_172163547.1">
    <property type="nucleotide sequence ID" value="NZ_CP053564.1"/>
</dbReference>
<feature type="compositionally biased region" description="Pro residues" evidence="7">
    <location>
        <begin position="320"/>
        <end position="341"/>
    </location>
</feature>
<comment type="cofactor">
    <cofactor evidence="1 6">
        <name>(R)-lipoate</name>
        <dbReference type="ChEBI" id="CHEBI:83088"/>
    </cofactor>
</comment>
<evidence type="ECO:0000256" key="6">
    <source>
        <dbReference type="RuleBase" id="RU003423"/>
    </source>
</evidence>
<dbReference type="CDD" id="cd06849">
    <property type="entry name" value="lipoyl_domain"/>
    <property type="match status" value="2"/>
</dbReference>
<dbReference type="Proteomes" id="UP000505377">
    <property type="component" value="Chromosome"/>
</dbReference>
<dbReference type="SUPFAM" id="SSF51230">
    <property type="entry name" value="Single hybrid motif"/>
    <property type="match status" value="2"/>
</dbReference>
<evidence type="ECO:0000313" key="11">
    <source>
        <dbReference type="Proteomes" id="UP000505377"/>
    </source>
</evidence>
<feature type="domain" description="Lipoyl-binding" evidence="8">
    <location>
        <begin position="4"/>
        <end position="79"/>
    </location>
</feature>
<feature type="region of interest" description="Disordered" evidence="7">
    <location>
        <begin position="218"/>
        <end position="271"/>
    </location>
</feature>
<dbReference type="PROSITE" id="PS51826">
    <property type="entry name" value="PSBD"/>
    <property type="match status" value="1"/>
</dbReference>
<dbReference type="GO" id="GO:0005737">
    <property type="term" value="C:cytoplasm"/>
    <property type="evidence" value="ECO:0007669"/>
    <property type="project" value="TreeGrafter"/>
</dbReference>
<feature type="compositionally biased region" description="Low complexity" evidence="7">
    <location>
        <begin position="342"/>
        <end position="357"/>
    </location>
</feature>
<comment type="similarity">
    <text evidence="2 6">Belongs to the 2-oxoacid dehydrogenase family.</text>
</comment>
<name>A0A6M6JLC2_9PSEU</name>
<dbReference type="NCBIfam" id="TIGR02927">
    <property type="entry name" value="SucB_Actino"/>
    <property type="match status" value="1"/>
</dbReference>
<evidence type="ECO:0000259" key="8">
    <source>
        <dbReference type="PROSITE" id="PS50968"/>
    </source>
</evidence>
<sequence>MSDEWVVAMPKLGETVTEGEITNWFKAAGDEVAFDDPLFEVSTDKVDSEIPSPYDGVVVEILVDSGATVPVGTPLVRIGPPGSTPAPQGRHAGVDAPAAATPATAAAGGGSLSDPANPRTGGSEAMPALEDPAGSAAAGEVHDITMPKLGETVTEGTIGGWLKQAGDTVAFDDPLFEVSTDKVDSEIPSPYDGVLLEILVPAGETVPVGTPLARIGAAAAAGGGSPSGGDSAVSGSGPAAVGAPTEPGGAPSGGTPAAGTNGSGPPASEGRMLSPLVRRLVDEAGLDVSTITGTGAGGRIRREDVERAVASGGGRAAPAPAAPVPTAPAPAAPAPTAPAPTAPAAAPAAVAAPSGPADPRDEVVPLSKMRLAVAAGMKASQTIAASVWTSVEVDFENVEQVRRTHKDRFKKETGSSLSYLPFISRAVVDALRAYPTVNSSIDIEARTMTLHPYVNLGIAVDLDQQGLVVPVLKGADGLNMRGIAQGITAMAAAARNKKLGMADMQGSTFTITNPGPFASWVSAPIINQPNTGILCTDGVKRRPVAVGDMIAIHPTGIIGLVYDHRAFDGSTASLFLMHIRDSLEQRDWAAEVG</sequence>
<dbReference type="AlphaFoldDB" id="A0A6M6JLC2"/>
<feature type="domain" description="Peripheral subunit-binding (PSBD)" evidence="9">
    <location>
        <begin position="272"/>
        <end position="309"/>
    </location>
</feature>
<reference evidence="10 11" key="1">
    <citation type="submission" date="2020-05" db="EMBL/GenBank/DDBJ databases">
        <authorList>
            <person name="Mo P."/>
        </authorList>
    </citation>
    <scope>NUCLEOTIDE SEQUENCE [LARGE SCALE GENOMIC DNA]</scope>
    <source>
        <strain evidence="10 11">Gen01</strain>
    </source>
</reference>
<proteinExistence type="inferred from homology"/>
<organism evidence="10 11">
    <name type="scientific">Pseudonocardia broussonetiae</name>
    <dbReference type="NCBI Taxonomy" id="2736640"/>
    <lineage>
        <taxon>Bacteria</taxon>
        <taxon>Bacillati</taxon>
        <taxon>Actinomycetota</taxon>
        <taxon>Actinomycetes</taxon>
        <taxon>Pseudonocardiales</taxon>
        <taxon>Pseudonocardiaceae</taxon>
        <taxon>Pseudonocardia</taxon>
    </lineage>
</organism>
<gene>
    <name evidence="10" type="primary">sucB</name>
    <name evidence="10" type="ORF">HOP40_26745</name>
</gene>
<dbReference type="PROSITE" id="PS50968">
    <property type="entry name" value="BIOTINYL_LIPOYL"/>
    <property type="match status" value="2"/>
</dbReference>
<evidence type="ECO:0000256" key="4">
    <source>
        <dbReference type="ARBA" id="ARBA00022823"/>
    </source>
</evidence>
<protein>
    <recommendedName>
        <fullName evidence="6">Dihydrolipoamide acetyltransferase component of pyruvate dehydrogenase complex</fullName>
        <ecNumber evidence="6">2.3.1.-</ecNumber>
    </recommendedName>
</protein>
<dbReference type="KEGG" id="pbro:HOP40_26745"/>
<dbReference type="InterPro" id="IPR004167">
    <property type="entry name" value="PSBD"/>
</dbReference>
<dbReference type="InterPro" id="IPR036625">
    <property type="entry name" value="E3-bd_dom_sf"/>
</dbReference>
<keyword evidence="4 6" id="KW-0450">Lipoyl</keyword>
<dbReference type="SUPFAM" id="SSF52777">
    <property type="entry name" value="CoA-dependent acyltransferases"/>
    <property type="match status" value="1"/>
</dbReference>
<dbReference type="GO" id="GO:0016407">
    <property type="term" value="F:acetyltransferase activity"/>
    <property type="evidence" value="ECO:0007669"/>
    <property type="project" value="TreeGrafter"/>
</dbReference>
<dbReference type="EMBL" id="CP053564">
    <property type="protein sequence ID" value="QJY48934.1"/>
    <property type="molecule type" value="Genomic_DNA"/>
</dbReference>
<dbReference type="PANTHER" id="PTHR43178:SF5">
    <property type="entry name" value="LIPOAMIDE ACYLTRANSFERASE COMPONENT OF BRANCHED-CHAIN ALPHA-KETO ACID DEHYDROGENASE COMPLEX, MITOCHONDRIAL"/>
    <property type="match status" value="1"/>
</dbReference>
<feature type="compositionally biased region" description="Low complexity" evidence="7">
    <location>
        <begin position="228"/>
        <end position="268"/>
    </location>
</feature>
<feature type="region of interest" description="Disordered" evidence="7">
    <location>
        <begin position="77"/>
        <end position="134"/>
    </location>
</feature>
<feature type="region of interest" description="Disordered" evidence="7">
    <location>
        <begin position="308"/>
        <end position="362"/>
    </location>
</feature>
<keyword evidence="5 6" id="KW-0012">Acyltransferase</keyword>
<dbReference type="InterPro" id="IPR023213">
    <property type="entry name" value="CAT-like_dom_sf"/>
</dbReference>
<dbReference type="GO" id="GO:0031405">
    <property type="term" value="F:lipoic acid binding"/>
    <property type="evidence" value="ECO:0007669"/>
    <property type="project" value="TreeGrafter"/>
</dbReference>
<feature type="domain" description="Lipoyl-binding" evidence="8">
    <location>
        <begin position="141"/>
        <end position="216"/>
    </location>
</feature>
<dbReference type="Pfam" id="PF00364">
    <property type="entry name" value="Biotin_lipoyl"/>
    <property type="match status" value="2"/>
</dbReference>
<dbReference type="InterPro" id="IPR003016">
    <property type="entry name" value="2-oxoA_DH_lipoyl-BS"/>
</dbReference>
<feature type="compositionally biased region" description="Low complexity" evidence="7">
    <location>
        <begin position="96"/>
        <end position="106"/>
    </location>
</feature>
<dbReference type="Gene3D" id="4.10.320.10">
    <property type="entry name" value="E3-binding domain"/>
    <property type="match status" value="1"/>
</dbReference>
<dbReference type="PANTHER" id="PTHR43178">
    <property type="entry name" value="DIHYDROLIPOAMIDE ACETYLTRANSFERASE COMPONENT OF PYRUVATE DEHYDROGENASE COMPLEX"/>
    <property type="match status" value="1"/>
</dbReference>
<dbReference type="InterPro" id="IPR014276">
    <property type="entry name" value="2-oxoglutarate_DH_E2"/>
</dbReference>
<evidence type="ECO:0000313" key="10">
    <source>
        <dbReference type="EMBL" id="QJY48934.1"/>
    </source>
</evidence>
<keyword evidence="11" id="KW-1185">Reference proteome</keyword>
<dbReference type="InterPro" id="IPR050743">
    <property type="entry name" value="2-oxoacid_DH_E2_comp"/>
</dbReference>
<dbReference type="Pfam" id="PF02817">
    <property type="entry name" value="E3_binding"/>
    <property type="match status" value="1"/>
</dbReference>
<evidence type="ECO:0000256" key="3">
    <source>
        <dbReference type="ARBA" id="ARBA00022679"/>
    </source>
</evidence>
<dbReference type="Gene3D" id="3.30.559.10">
    <property type="entry name" value="Chloramphenicol acetyltransferase-like domain"/>
    <property type="match status" value="1"/>
</dbReference>
<dbReference type="Gene3D" id="2.40.50.100">
    <property type="match status" value="2"/>
</dbReference>
<dbReference type="Pfam" id="PF00198">
    <property type="entry name" value="2-oxoacid_dh"/>
    <property type="match status" value="1"/>
</dbReference>
<accession>A0A6M6JLC2</accession>
<evidence type="ECO:0000259" key="9">
    <source>
        <dbReference type="PROSITE" id="PS51826"/>
    </source>
</evidence>
<dbReference type="InterPro" id="IPR001078">
    <property type="entry name" value="2-oxoacid_DH_actylTfrase"/>
</dbReference>
<evidence type="ECO:0000256" key="7">
    <source>
        <dbReference type="SAM" id="MobiDB-lite"/>
    </source>
</evidence>
<dbReference type="InterPro" id="IPR011053">
    <property type="entry name" value="Single_hybrid_motif"/>
</dbReference>
<dbReference type="InterPro" id="IPR000089">
    <property type="entry name" value="Biotin_lipoyl"/>
</dbReference>
<dbReference type="PROSITE" id="PS00189">
    <property type="entry name" value="LIPOYL"/>
    <property type="match status" value="2"/>
</dbReference>
<evidence type="ECO:0000256" key="1">
    <source>
        <dbReference type="ARBA" id="ARBA00001938"/>
    </source>
</evidence>
<dbReference type="EC" id="2.3.1.-" evidence="6"/>
<dbReference type="SUPFAM" id="SSF47005">
    <property type="entry name" value="Peripheral subunit-binding domain of 2-oxo acid dehydrogenase complex"/>
    <property type="match status" value="1"/>
</dbReference>
<evidence type="ECO:0000256" key="5">
    <source>
        <dbReference type="ARBA" id="ARBA00023315"/>
    </source>
</evidence>